<keyword evidence="2" id="KW-1185">Reference proteome</keyword>
<comment type="caution">
    <text evidence="1">The sequence shown here is derived from an EMBL/GenBank/DDBJ whole genome shotgun (WGS) entry which is preliminary data.</text>
</comment>
<evidence type="ECO:0000313" key="1">
    <source>
        <dbReference type="EMBL" id="GBG33509.1"/>
    </source>
</evidence>
<dbReference type="Proteomes" id="UP000241890">
    <property type="component" value="Unassembled WGS sequence"/>
</dbReference>
<dbReference type="EMBL" id="BEYU01000160">
    <property type="protein sequence ID" value="GBG33509.1"/>
    <property type="molecule type" value="Genomic_DNA"/>
</dbReference>
<proteinExistence type="predicted"/>
<gene>
    <name evidence="1" type="ORF">FCC1311_097322</name>
</gene>
<sequence>MVWATSKNLEDVWDAFADDQEREADEVCGELGLSKPIIVLFLQTKARWTESTKAPWRLWKLVLAHHAFERKNKVWFARFLAFALARERLRAPQRPRTDALSAYKAPPQTPNEFIRLMVLLATSAEIPELELETINVLFGAPLASTQLSTIGQDTSNFISTSASSSLQGSLRTNFMRHVLTALDVNEQGYQHCVLYIFYTLNMYALGDEDTTKPKETSSLPGIDKQQLRRVLNSMRTFPEKMPRVESDQQRYRLIVSGTFVCDGAEVAFRAARHRSKPKALMRLDAGDNDPRSIPLTSDAIDLMANGLKGSALLTLGPYASSSVDYAGGH</sequence>
<evidence type="ECO:0000313" key="2">
    <source>
        <dbReference type="Proteomes" id="UP000241890"/>
    </source>
</evidence>
<dbReference type="AlphaFoldDB" id="A0A2R5GT62"/>
<accession>A0A2R5GT62</accession>
<organism evidence="1 2">
    <name type="scientific">Hondaea fermentalgiana</name>
    <dbReference type="NCBI Taxonomy" id="2315210"/>
    <lineage>
        <taxon>Eukaryota</taxon>
        <taxon>Sar</taxon>
        <taxon>Stramenopiles</taxon>
        <taxon>Bigyra</taxon>
        <taxon>Labyrinthulomycetes</taxon>
        <taxon>Thraustochytrida</taxon>
        <taxon>Thraustochytriidae</taxon>
        <taxon>Hondaea</taxon>
    </lineage>
</organism>
<reference evidence="1 2" key="1">
    <citation type="submission" date="2017-12" db="EMBL/GenBank/DDBJ databases">
        <title>Sequencing, de novo assembly and annotation of complete genome of a new Thraustochytrid species, strain FCC1311.</title>
        <authorList>
            <person name="Sedici K."/>
            <person name="Godart F."/>
            <person name="Aiese Cigliano R."/>
            <person name="Sanseverino W."/>
            <person name="Barakat M."/>
            <person name="Ortet P."/>
            <person name="Marechal E."/>
            <person name="Cagnac O."/>
            <person name="Amato A."/>
        </authorList>
    </citation>
    <scope>NUCLEOTIDE SEQUENCE [LARGE SCALE GENOMIC DNA]</scope>
</reference>
<protein>
    <submittedName>
        <fullName evidence="1">Uncharacterized protein</fullName>
    </submittedName>
</protein>
<dbReference type="InParanoid" id="A0A2R5GT62"/>
<name>A0A2R5GT62_9STRA</name>